<gene>
    <name evidence="2" type="ORF">UFOPK3564_00583</name>
</gene>
<accession>A0A6J7GCS3</accession>
<proteinExistence type="predicted"/>
<sequence>MSDDDRPKSFEETLRSIAAEVTKSAERLSQSDLGDLEKLARAGGLDPERARGMADEAGQWLRKQFTGEAGFPGFPGGPTGTPAPMARDFEPEDVTSAPVGEGVPSPLDLPTAEQGQALAALDSGRWTVEPGEVALATQTGLGEQPRNAHAVGLALHVRDWVDQDGQLTSAGGHALERWLDVSAAAQDDEQA</sequence>
<evidence type="ECO:0000256" key="1">
    <source>
        <dbReference type="SAM" id="MobiDB-lite"/>
    </source>
</evidence>
<dbReference type="EMBL" id="CAFBMK010000020">
    <property type="protein sequence ID" value="CAB4901169.1"/>
    <property type="molecule type" value="Genomic_DNA"/>
</dbReference>
<dbReference type="AlphaFoldDB" id="A0A6J7GCS3"/>
<feature type="region of interest" description="Disordered" evidence="1">
    <location>
        <begin position="66"/>
        <end position="110"/>
    </location>
</feature>
<organism evidence="2">
    <name type="scientific">freshwater metagenome</name>
    <dbReference type="NCBI Taxonomy" id="449393"/>
    <lineage>
        <taxon>unclassified sequences</taxon>
        <taxon>metagenomes</taxon>
        <taxon>ecological metagenomes</taxon>
    </lineage>
</organism>
<evidence type="ECO:0000313" key="2">
    <source>
        <dbReference type="EMBL" id="CAB4901169.1"/>
    </source>
</evidence>
<reference evidence="2" key="1">
    <citation type="submission" date="2020-05" db="EMBL/GenBank/DDBJ databases">
        <authorList>
            <person name="Chiriac C."/>
            <person name="Salcher M."/>
            <person name="Ghai R."/>
            <person name="Kavagutti S V."/>
        </authorList>
    </citation>
    <scope>NUCLEOTIDE SEQUENCE</scope>
</reference>
<protein>
    <submittedName>
        <fullName evidence="2">Unannotated protein</fullName>
    </submittedName>
</protein>
<name>A0A6J7GCS3_9ZZZZ</name>